<name>A0A4U0YXW7_9RHOB</name>
<reference evidence="2 3" key="1">
    <citation type="submission" date="2019-04" db="EMBL/GenBank/DDBJ databases">
        <title>Crypto-aerobic microbial life in anoxic (sulfidic) marine sediments.</title>
        <authorList>
            <person name="Bhattacharya S."/>
            <person name="Roy C."/>
            <person name="Mondal N."/>
            <person name="Sarkar J."/>
            <person name="Mandal S."/>
            <person name="Rameez M.J."/>
            <person name="Ghosh W."/>
        </authorList>
    </citation>
    <scope>NUCLEOTIDE SEQUENCE [LARGE SCALE GENOMIC DNA]</scope>
    <source>
        <strain evidence="2 3">SBBC</strain>
    </source>
</reference>
<gene>
    <name evidence="2" type="ORF">FAZ78_15180</name>
</gene>
<proteinExistence type="predicted"/>
<comment type="caution">
    <text evidence="2">The sequence shown here is derived from an EMBL/GenBank/DDBJ whole genome shotgun (WGS) entry which is preliminary data.</text>
</comment>
<dbReference type="Proteomes" id="UP000306340">
    <property type="component" value="Unassembled WGS sequence"/>
</dbReference>
<dbReference type="EMBL" id="SWAU01000152">
    <property type="protein sequence ID" value="TKA95759.1"/>
    <property type="molecule type" value="Genomic_DNA"/>
</dbReference>
<protein>
    <submittedName>
        <fullName evidence="2">Uncharacterized protein</fullName>
    </submittedName>
</protein>
<organism evidence="2 3">
    <name type="scientific">Cereibacter changlensis</name>
    <dbReference type="NCBI Taxonomy" id="402884"/>
    <lineage>
        <taxon>Bacteria</taxon>
        <taxon>Pseudomonadati</taxon>
        <taxon>Pseudomonadota</taxon>
        <taxon>Alphaproteobacteria</taxon>
        <taxon>Rhodobacterales</taxon>
        <taxon>Paracoccaceae</taxon>
        <taxon>Cereibacter</taxon>
    </lineage>
</organism>
<sequence length="308" mass="33253">MTTQTYTAATEISADELAQMQRQLDGSPEQKAQRKGFQPAAIVSTREEITFRNGQVIEQSFVNKSAGERTAYANQPKPGMVNIGGVETSVAAAKAAGLLPAHWQEGQALPFADPAEARKETEAGTKEEQQKDADTTHAEHIAKLANEVLHGVVQVHGPGVAEGLLNEVADNGDADSILDHLPQGVTDTHVKQVMAGYIAQANDRLGAVGASVPMLEELLGDDDLRAARLATLRGDDSTMHEIGRKAVDVLARLPERDPTGFMEMLTDMPKAERECIRFDKNSRDWRVTIPGQPEMSFGAAVRLGLVRV</sequence>
<accession>A0A4U0YXW7</accession>
<evidence type="ECO:0000256" key="1">
    <source>
        <dbReference type="SAM" id="MobiDB-lite"/>
    </source>
</evidence>
<dbReference type="AlphaFoldDB" id="A0A4U0YXW7"/>
<evidence type="ECO:0000313" key="2">
    <source>
        <dbReference type="EMBL" id="TKA95759.1"/>
    </source>
</evidence>
<feature type="region of interest" description="Disordered" evidence="1">
    <location>
        <begin position="116"/>
        <end position="135"/>
    </location>
</feature>
<dbReference type="RefSeq" id="WP_136793344.1">
    <property type="nucleotide sequence ID" value="NZ_SWAU01000152.1"/>
</dbReference>
<evidence type="ECO:0000313" key="3">
    <source>
        <dbReference type="Proteomes" id="UP000306340"/>
    </source>
</evidence>